<organism evidence="1 2">
    <name type="scientific">Alkalicoccus luteus</name>
    <dbReference type="NCBI Taxonomy" id="1237094"/>
    <lineage>
        <taxon>Bacteria</taxon>
        <taxon>Bacillati</taxon>
        <taxon>Bacillota</taxon>
        <taxon>Bacilli</taxon>
        <taxon>Bacillales</taxon>
        <taxon>Bacillaceae</taxon>
        <taxon>Alkalicoccus</taxon>
    </lineage>
</organism>
<dbReference type="Proteomes" id="UP000752012">
    <property type="component" value="Unassembled WGS sequence"/>
</dbReference>
<keyword evidence="2" id="KW-1185">Reference proteome</keyword>
<proteinExistence type="predicted"/>
<gene>
    <name evidence="1" type="ORF">HCN83_05955</name>
</gene>
<evidence type="ECO:0000313" key="1">
    <source>
        <dbReference type="EMBL" id="NJP37131.1"/>
    </source>
</evidence>
<dbReference type="EMBL" id="JAATHJ010000006">
    <property type="protein sequence ID" value="NJP37131.1"/>
    <property type="molecule type" value="Genomic_DNA"/>
</dbReference>
<dbReference type="RefSeq" id="WP_168005459.1">
    <property type="nucleotide sequence ID" value="NZ_JAATHJ010000006.1"/>
</dbReference>
<evidence type="ECO:0000313" key="2">
    <source>
        <dbReference type="Proteomes" id="UP000752012"/>
    </source>
</evidence>
<protein>
    <submittedName>
        <fullName evidence="1">Tetratricopeptide repeat protein</fullName>
    </submittedName>
</protein>
<reference evidence="1 2" key="1">
    <citation type="submission" date="2020-03" db="EMBL/GenBank/DDBJ databases">
        <title>Assessment of the enzymatic potential of alkaline-tolerant lipase obtained from Bacillus luteus H11 (technogenic soil) for the bioremediation of saline soils contaminated with petroleum substances.</title>
        <authorList>
            <person name="Kalwasinska A."/>
        </authorList>
    </citation>
    <scope>NUCLEOTIDE SEQUENCE [LARGE SCALE GENOMIC DNA]</scope>
    <source>
        <strain evidence="1 2">H11</strain>
    </source>
</reference>
<dbReference type="Pfam" id="PF13432">
    <property type="entry name" value="TPR_16"/>
    <property type="match status" value="1"/>
</dbReference>
<dbReference type="SUPFAM" id="SSF48452">
    <property type="entry name" value="TPR-like"/>
    <property type="match status" value="2"/>
</dbReference>
<name>A0A969TUM8_9BACI</name>
<comment type="caution">
    <text evidence="1">The sequence shown here is derived from an EMBL/GenBank/DDBJ whole genome shotgun (WGS) entry which is preliminary data.</text>
</comment>
<dbReference type="InterPro" id="IPR011990">
    <property type="entry name" value="TPR-like_helical_dom_sf"/>
</dbReference>
<dbReference type="InterPro" id="IPR019734">
    <property type="entry name" value="TPR_rpt"/>
</dbReference>
<dbReference type="PANTHER" id="PTHR12558">
    <property type="entry name" value="CELL DIVISION CYCLE 16,23,27"/>
    <property type="match status" value="1"/>
</dbReference>
<sequence>MTQTRNAQVIPFMRDGSFFYKKGIEAYQNKQTAKSIHLIKRAVDMDPEEPVFLCQLAILLAEEGDYASSNRWLRQIIEDVDPSMSESYFFLANNLAHSGEFEEAKEYLEMYMELDCTGDFREDADALHYLLKVELGQEHTDLHRTDPFSTHAVMLLHEGQFEQAEEEAARFTAEQSRCWFMYGVLAEAQIRQGKFDEAAEILNNLMQKEGADTSARCLLELGALMQGNRTKEELEADLSGLYPMDRWERYVLAKVLFAAGIFRRAYHLLRESVPVERAVYLHQLAAAAKYAGYEGRASRLWEQAASMQPEKRERFMKLRSAEADAWIKDWTY</sequence>
<dbReference type="SMART" id="SM00028">
    <property type="entry name" value="TPR"/>
    <property type="match status" value="3"/>
</dbReference>
<dbReference type="PANTHER" id="PTHR12558:SF13">
    <property type="entry name" value="CELL DIVISION CYCLE PROTEIN 27 HOMOLOG"/>
    <property type="match status" value="1"/>
</dbReference>
<dbReference type="Gene3D" id="1.25.40.10">
    <property type="entry name" value="Tetratricopeptide repeat domain"/>
    <property type="match status" value="2"/>
</dbReference>
<accession>A0A969TUM8</accession>
<dbReference type="AlphaFoldDB" id="A0A969TUM8"/>